<evidence type="ECO:0000313" key="3">
    <source>
        <dbReference type="EMBL" id="GBB93838.1"/>
    </source>
</evidence>
<sequence>MELTKKNRALLRSRAAKRRGNPIFVSSQPIPKSGRVPIITPEPEPLARVNEVIAPEQNYSSIDLTALTNKQSNTPRTPGGTLSALSELGTYSLQFKRQRTNEEILHDEYDEQESFVASLPLFAIEKRLDFGLNCDDSKCYPHTMAITGEIYPKKISLSVANPSSDCGGERYGGISISKTFDATFNNKWGISRETTPEVENSSSGVRTCEDDETTSEESSENQLRVEENDNDERREREKRACKSVFNLVRLMELRRVGLAKPPKNPVNHVQLVKEIRKCTANLRNKPFTNYDNTVQTPPVFKTSPVVNLAAIAVEDSEPTLIEDSCSTVECNEEATSVDTILEEVDNTSLVRKDNSNDASYERPILKRRVKQPNSWQDISEKLKNDRERVSFKDRLNPIAAAEYDKMDVIELDIYDELPNQFRSDVPKEFTRRWPAQDTEEFYKCIALLGLDFGRIATVMCRTQKQITNKFKLEQKKNNKRLHNALIRQGEFFEYRKKYRF</sequence>
<keyword evidence="5" id="KW-1185">Reference proteome</keyword>
<feature type="compositionally biased region" description="Acidic residues" evidence="1">
    <location>
        <begin position="209"/>
        <end position="219"/>
    </location>
</feature>
<dbReference type="Pfam" id="PF15963">
    <property type="entry name" value="Myb_DNA-bind_7"/>
    <property type="match status" value="1"/>
</dbReference>
<dbReference type="AlphaFoldDB" id="A0A2Z6RNY0"/>
<feature type="compositionally biased region" description="Basic and acidic residues" evidence="1">
    <location>
        <begin position="223"/>
        <end position="237"/>
    </location>
</feature>
<organism evidence="3 5">
    <name type="scientific">Rhizophagus clarus</name>
    <dbReference type="NCBI Taxonomy" id="94130"/>
    <lineage>
        <taxon>Eukaryota</taxon>
        <taxon>Fungi</taxon>
        <taxon>Fungi incertae sedis</taxon>
        <taxon>Mucoromycota</taxon>
        <taxon>Glomeromycotina</taxon>
        <taxon>Glomeromycetes</taxon>
        <taxon>Glomerales</taxon>
        <taxon>Glomeraceae</taxon>
        <taxon>Rhizophagus</taxon>
    </lineage>
</organism>
<name>A0A2Z6RNY0_9GLOM</name>
<protein>
    <recommendedName>
        <fullName evidence="2">Myb-like domain-containing protein</fullName>
    </recommendedName>
</protein>
<comment type="caution">
    <text evidence="3">The sequence shown here is derived from an EMBL/GenBank/DDBJ whole genome shotgun (WGS) entry which is preliminary data.</text>
</comment>
<evidence type="ECO:0000313" key="5">
    <source>
        <dbReference type="Proteomes" id="UP000247702"/>
    </source>
</evidence>
<proteinExistence type="predicted"/>
<dbReference type="Proteomes" id="UP000615446">
    <property type="component" value="Unassembled WGS sequence"/>
</dbReference>
<evidence type="ECO:0000313" key="4">
    <source>
        <dbReference type="EMBL" id="GES90392.1"/>
    </source>
</evidence>
<evidence type="ECO:0000259" key="2">
    <source>
        <dbReference type="SMART" id="SM00717"/>
    </source>
</evidence>
<dbReference type="STRING" id="94130.A0A2Z6RNY0"/>
<dbReference type="Proteomes" id="UP000247702">
    <property type="component" value="Unassembled WGS sequence"/>
</dbReference>
<dbReference type="EMBL" id="BLAL01000194">
    <property type="protein sequence ID" value="GES90392.1"/>
    <property type="molecule type" value="Genomic_DNA"/>
</dbReference>
<dbReference type="SMART" id="SM00717">
    <property type="entry name" value="SANT"/>
    <property type="match status" value="1"/>
</dbReference>
<dbReference type="InterPro" id="IPR001005">
    <property type="entry name" value="SANT/Myb"/>
</dbReference>
<dbReference type="InterPro" id="IPR039467">
    <property type="entry name" value="TFIIIB_B''_Myb"/>
</dbReference>
<gene>
    <name evidence="4" type="ORF">RCL2_001724100</name>
    <name evidence="3" type="ORF">RclHR1_02240010</name>
</gene>
<dbReference type="EMBL" id="BEXD01001380">
    <property type="protein sequence ID" value="GBB93838.1"/>
    <property type="molecule type" value="Genomic_DNA"/>
</dbReference>
<reference evidence="4" key="2">
    <citation type="submission" date="2019-10" db="EMBL/GenBank/DDBJ databases">
        <title>Conservation and host-specific expression of non-tandemly repeated heterogenous ribosome RNA gene in arbuscular mycorrhizal fungi.</title>
        <authorList>
            <person name="Maeda T."/>
            <person name="Kobayashi Y."/>
            <person name="Nakagawa T."/>
            <person name="Ezawa T."/>
            <person name="Yamaguchi K."/>
            <person name="Bino T."/>
            <person name="Nishimoto Y."/>
            <person name="Shigenobu S."/>
            <person name="Kawaguchi M."/>
        </authorList>
    </citation>
    <scope>NUCLEOTIDE SEQUENCE</scope>
    <source>
        <strain evidence="4">HR1</strain>
    </source>
</reference>
<evidence type="ECO:0000256" key="1">
    <source>
        <dbReference type="SAM" id="MobiDB-lite"/>
    </source>
</evidence>
<accession>A0A2Z6RNY0</accession>
<reference evidence="3 5" key="1">
    <citation type="submission" date="2017-11" db="EMBL/GenBank/DDBJ databases">
        <title>The genome of Rhizophagus clarus HR1 reveals common genetic basis of auxotrophy among arbuscular mycorrhizal fungi.</title>
        <authorList>
            <person name="Kobayashi Y."/>
        </authorList>
    </citation>
    <scope>NUCLEOTIDE SEQUENCE [LARGE SCALE GENOMIC DNA]</scope>
    <source>
        <strain evidence="3 5">HR1</strain>
    </source>
</reference>
<dbReference type="OrthoDB" id="272624at2759"/>
<feature type="domain" description="Myb-like" evidence="2">
    <location>
        <begin position="429"/>
        <end position="476"/>
    </location>
</feature>
<feature type="region of interest" description="Disordered" evidence="1">
    <location>
        <begin position="191"/>
        <end position="237"/>
    </location>
</feature>